<dbReference type="Proteomes" id="UP000801428">
    <property type="component" value="Unassembled WGS sequence"/>
</dbReference>
<feature type="region of interest" description="Disordered" evidence="1">
    <location>
        <begin position="206"/>
        <end position="230"/>
    </location>
</feature>
<proteinExistence type="predicted"/>
<gene>
    <name evidence="2" type="ORF">E8E13_004605</name>
</gene>
<organism evidence="2 3">
    <name type="scientific">Curvularia kusanoi</name>
    <name type="common">Cochliobolus kusanoi</name>
    <dbReference type="NCBI Taxonomy" id="90978"/>
    <lineage>
        <taxon>Eukaryota</taxon>
        <taxon>Fungi</taxon>
        <taxon>Dikarya</taxon>
        <taxon>Ascomycota</taxon>
        <taxon>Pezizomycotina</taxon>
        <taxon>Dothideomycetes</taxon>
        <taxon>Pleosporomycetidae</taxon>
        <taxon>Pleosporales</taxon>
        <taxon>Pleosporineae</taxon>
        <taxon>Pleosporaceae</taxon>
        <taxon>Curvularia</taxon>
    </lineage>
</organism>
<comment type="caution">
    <text evidence="2">The sequence shown here is derived from an EMBL/GenBank/DDBJ whole genome shotgun (WGS) entry which is preliminary data.</text>
</comment>
<dbReference type="EMBL" id="SWKU01000006">
    <property type="protein sequence ID" value="KAF3005673.1"/>
    <property type="molecule type" value="Genomic_DNA"/>
</dbReference>
<dbReference type="AlphaFoldDB" id="A0A9P4TJ96"/>
<evidence type="ECO:0000313" key="2">
    <source>
        <dbReference type="EMBL" id="KAF3005673.1"/>
    </source>
</evidence>
<keyword evidence="3" id="KW-1185">Reference proteome</keyword>
<protein>
    <submittedName>
        <fullName evidence="2">Uncharacterized protein</fullName>
    </submittedName>
</protein>
<reference evidence="2" key="1">
    <citation type="submission" date="2019-04" db="EMBL/GenBank/DDBJ databases">
        <title>Sequencing of skin fungus with MAO and IRED activity.</title>
        <authorList>
            <person name="Marsaioli A.J."/>
            <person name="Bonatto J.M.C."/>
            <person name="Reis Junior O."/>
        </authorList>
    </citation>
    <scope>NUCLEOTIDE SEQUENCE</scope>
    <source>
        <strain evidence="2">30M1</strain>
    </source>
</reference>
<evidence type="ECO:0000313" key="3">
    <source>
        <dbReference type="Proteomes" id="UP000801428"/>
    </source>
</evidence>
<sequence>MNVFSLTVSMNVFSFTDRDGIEWEDESCRVFVGYSTDSPAHPMYMAYTWNFERNSDEAMKLNSATYNSAAGSTIISKHKLDPENLAPGIVSLGAGWRTEIEARYRERFKSQLEKQRVEKMESGPKRNTRVRDAADVNARPADFFEVRQAFLDQVFGLRKAPTTEQLTSIRNWVRIGQEWDTSPTWFLFLKSIGRYPLTVLEHPWEAHSHDSDSDSGDGDGGEQSGSRKRPRLREELWRICLNWKLSYNEHTRNQGHLVESTTGEAETQAQRQLDFLRRIVGSPPRCTAPYERDPSGHLA</sequence>
<name>A0A9P4TJ96_CURKU</name>
<evidence type="ECO:0000256" key="1">
    <source>
        <dbReference type="SAM" id="MobiDB-lite"/>
    </source>
</evidence>
<accession>A0A9P4TJ96</accession>